<dbReference type="OrthoDB" id="2272012at2759"/>
<dbReference type="PROSITE" id="PS50106">
    <property type="entry name" value="PDZ"/>
    <property type="match status" value="1"/>
</dbReference>
<dbReference type="AlphaFoldDB" id="A0A4U5N489"/>
<comment type="caution">
    <text evidence="2">The sequence shown here is derived from an EMBL/GenBank/DDBJ whole genome shotgun (WGS) entry which is preliminary data.</text>
</comment>
<dbReference type="Pfam" id="PF00595">
    <property type="entry name" value="PDZ"/>
    <property type="match status" value="1"/>
</dbReference>
<dbReference type="Gene3D" id="2.30.42.10">
    <property type="match status" value="1"/>
</dbReference>
<reference evidence="2 3" key="2">
    <citation type="journal article" date="2019" name="G3 (Bethesda)">
        <title>Hybrid Assembly of the Genome of the Entomopathogenic Nematode Steinernema carpocapsae Identifies the X-Chromosome.</title>
        <authorList>
            <person name="Serra L."/>
            <person name="Macchietto M."/>
            <person name="Macias-Munoz A."/>
            <person name="McGill C.J."/>
            <person name="Rodriguez I.M."/>
            <person name="Rodriguez B."/>
            <person name="Murad R."/>
            <person name="Mortazavi A."/>
        </authorList>
    </citation>
    <scope>NUCLEOTIDE SEQUENCE [LARGE SCALE GENOMIC DNA]</scope>
    <source>
        <strain evidence="2 3">ALL</strain>
    </source>
</reference>
<protein>
    <recommendedName>
        <fullName evidence="1">PDZ domain-containing protein</fullName>
    </recommendedName>
</protein>
<name>A0A4U5N489_STECR</name>
<organism evidence="2 3">
    <name type="scientific">Steinernema carpocapsae</name>
    <name type="common">Entomopathogenic nematode</name>
    <dbReference type="NCBI Taxonomy" id="34508"/>
    <lineage>
        <taxon>Eukaryota</taxon>
        <taxon>Metazoa</taxon>
        <taxon>Ecdysozoa</taxon>
        <taxon>Nematoda</taxon>
        <taxon>Chromadorea</taxon>
        <taxon>Rhabditida</taxon>
        <taxon>Tylenchina</taxon>
        <taxon>Panagrolaimomorpha</taxon>
        <taxon>Strongyloidoidea</taxon>
        <taxon>Steinernematidae</taxon>
        <taxon>Steinernema</taxon>
    </lineage>
</organism>
<proteinExistence type="predicted"/>
<dbReference type="SUPFAM" id="SSF50156">
    <property type="entry name" value="PDZ domain-like"/>
    <property type="match status" value="1"/>
</dbReference>
<evidence type="ECO:0000313" key="2">
    <source>
        <dbReference type="EMBL" id="TKR77124.1"/>
    </source>
</evidence>
<evidence type="ECO:0000313" key="3">
    <source>
        <dbReference type="Proteomes" id="UP000298663"/>
    </source>
</evidence>
<keyword evidence="3" id="KW-1185">Reference proteome</keyword>
<dbReference type="SMART" id="SM00228">
    <property type="entry name" value="PDZ"/>
    <property type="match status" value="1"/>
</dbReference>
<dbReference type="InterPro" id="IPR036034">
    <property type="entry name" value="PDZ_sf"/>
</dbReference>
<gene>
    <name evidence="2" type="ORF">L596_018151</name>
</gene>
<feature type="domain" description="PDZ" evidence="1">
    <location>
        <begin position="41"/>
        <end position="104"/>
    </location>
</feature>
<dbReference type="EMBL" id="AZBU02000005">
    <property type="protein sequence ID" value="TKR77124.1"/>
    <property type="molecule type" value="Genomic_DNA"/>
</dbReference>
<evidence type="ECO:0000259" key="1">
    <source>
        <dbReference type="PROSITE" id="PS50106"/>
    </source>
</evidence>
<sequence length="120" mass="13062">MSLRPILLFRQSRAQNYGFTIEHVATYPPPPGGNSFIEEADLSLPLHPAGVTGSPLHTIVVSRVDETGIAAQSGIRAGDRVVAIEGVPVLHLSHKQAQEMVYDSCIKWRPFVRAAPPQLL</sequence>
<reference evidence="2 3" key="1">
    <citation type="journal article" date="2015" name="Genome Biol.">
        <title>Comparative genomics of Steinernema reveals deeply conserved gene regulatory networks.</title>
        <authorList>
            <person name="Dillman A.R."/>
            <person name="Macchietto M."/>
            <person name="Porter C.F."/>
            <person name="Rogers A."/>
            <person name="Williams B."/>
            <person name="Antoshechkin I."/>
            <person name="Lee M.M."/>
            <person name="Goodwin Z."/>
            <person name="Lu X."/>
            <person name="Lewis E.E."/>
            <person name="Goodrich-Blair H."/>
            <person name="Stock S.P."/>
            <person name="Adams B.J."/>
            <person name="Sternberg P.W."/>
            <person name="Mortazavi A."/>
        </authorList>
    </citation>
    <scope>NUCLEOTIDE SEQUENCE [LARGE SCALE GENOMIC DNA]</scope>
    <source>
        <strain evidence="2 3">ALL</strain>
    </source>
</reference>
<accession>A0A4U5N489</accession>
<dbReference type="Proteomes" id="UP000298663">
    <property type="component" value="Unassembled WGS sequence"/>
</dbReference>
<dbReference type="InterPro" id="IPR001478">
    <property type="entry name" value="PDZ"/>
</dbReference>